<evidence type="ECO:0000256" key="8">
    <source>
        <dbReference type="PIRSR" id="PIRSR600175-1"/>
    </source>
</evidence>
<evidence type="ECO:0000256" key="7">
    <source>
        <dbReference type="ARBA" id="ARBA00023136"/>
    </source>
</evidence>
<keyword evidence="5" id="KW-0769">Symport</keyword>
<dbReference type="STRING" id="67801.A0A1B0C7T8"/>
<keyword evidence="7 9" id="KW-0472">Membrane</keyword>
<keyword evidence="4 9" id="KW-0812">Transmembrane</keyword>
<keyword evidence="11" id="KW-1185">Reference proteome</keyword>
<keyword evidence="6 9" id="KW-1133">Transmembrane helix</keyword>
<organism evidence="10 11">
    <name type="scientific">Glossina palpalis gambiensis</name>
    <dbReference type="NCBI Taxonomy" id="67801"/>
    <lineage>
        <taxon>Eukaryota</taxon>
        <taxon>Metazoa</taxon>
        <taxon>Ecdysozoa</taxon>
        <taxon>Arthropoda</taxon>
        <taxon>Hexapoda</taxon>
        <taxon>Insecta</taxon>
        <taxon>Pterygota</taxon>
        <taxon>Neoptera</taxon>
        <taxon>Endopterygota</taxon>
        <taxon>Diptera</taxon>
        <taxon>Brachycera</taxon>
        <taxon>Muscomorpha</taxon>
        <taxon>Hippoboscoidea</taxon>
        <taxon>Glossinidae</taxon>
        <taxon>Glossina</taxon>
    </lineage>
</organism>
<accession>A0A1B0C7T8</accession>
<dbReference type="GO" id="GO:0016020">
    <property type="term" value="C:membrane"/>
    <property type="evidence" value="ECO:0007669"/>
    <property type="project" value="UniProtKB-SubCell"/>
</dbReference>
<comment type="subcellular location">
    <subcellularLocation>
        <location evidence="1">Membrane</location>
        <topology evidence="1">Multi-pass membrane protein</topology>
    </subcellularLocation>
</comment>
<dbReference type="GO" id="GO:0046872">
    <property type="term" value="F:metal ion binding"/>
    <property type="evidence" value="ECO:0007669"/>
    <property type="project" value="UniProtKB-KW"/>
</dbReference>
<dbReference type="Proteomes" id="UP000092460">
    <property type="component" value="Unassembled WGS sequence"/>
</dbReference>
<evidence type="ECO:0000256" key="5">
    <source>
        <dbReference type="ARBA" id="ARBA00022847"/>
    </source>
</evidence>
<evidence type="ECO:0000313" key="11">
    <source>
        <dbReference type="Proteomes" id="UP000092460"/>
    </source>
</evidence>
<dbReference type="EnsemblMetazoa" id="GPPI051654-RA">
    <property type="protein sequence ID" value="GPPI051654-PA"/>
    <property type="gene ID" value="GPPI051654"/>
</dbReference>
<dbReference type="InterPro" id="IPR037272">
    <property type="entry name" value="SNS_sf"/>
</dbReference>
<dbReference type="InterPro" id="IPR000175">
    <property type="entry name" value="Na/ntran_symport"/>
</dbReference>
<evidence type="ECO:0000256" key="6">
    <source>
        <dbReference type="ARBA" id="ARBA00022989"/>
    </source>
</evidence>
<evidence type="ECO:0000313" key="10">
    <source>
        <dbReference type="EnsemblMetazoa" id="GPPI051654-PA"/>
    </source>
</evidence>
<feature type="transmembrane region" description="Helical" evidence="9">
    <location>
        <begin position="64"/>
        <end position="88"/>
    </location>
</feature>
<dbReference type="EMBL" id="JXJN01031102">
    <property type="status" value="NOT_ANNOTATED_CDS"/>
    <property type="molecule type" value="Genomic_DNA"/>
</dbReference>
<evidence type="ECO:0000256" key="4">
    <source>
        <dbReference type="ARBA" id="ARBA00022692"/>
    </source>
</evidence>
<evidence type="ECO:0000256" key="2">
    <source>
        <dbReference type="ARBA" id="ARBA00006459"/>
    </source>
</evidence>
<evidence type="ECO:0000256" key="1">
    <source>
        <dbReference type="ARBA" id="ARBA00004141"/>
    </source>
</evidence>
<feature type="binding site" evidence="8">
    <location>
        <position position="73"/>
    </location>
    <ligand>
        <name>Na(+)</name>
        <dbReference type="ChEBI" id="CHEBI:29101"/>
        <label>1</label>
    </ligand>
</feature>
<proteinExistence type="inferred from homology"/>
<dbReference type="Pfam" id="PF00209">
    <property type="entry name" value="SNF"/>
    <property type="match status" value="1"/>
</dbReference>
<dbReference type="GO" id="GO:0015293">
    <property type="term" value="F:symporter activity"/>
    <property type="evidence" value="ECO:0007669"/>
    <property type="project" value="UniProtKB-KW"/>
</dbReference>
<dbReference type="SUPFAM" id="SSF161070">
    <property type="entry name" value="SNF-like"/>
    <property type="match status" value="1"/>
</dbReference>
<keyword evidence="8" id="KW-0915">Sodium</keyword>
<reference evidence="11" key="1">
    <citation type="submission" date="2015-01" db="EMBL/GenBank/DDBJ databases">
        <authorList>
            <person name="Aksoy S."/>
            <person name="Warren W."/>
            <person name="Wilson R.K."/>
        </authorList>
    </citation>
    <scope>NUCLEOTIDE SEQUENCE [LARGE SCALE GENOMIC DNA]</scope>
    <source>
        <strain evidence="11">IAEA</strain>
    </source>
</reference>
<name>A0A1B0C7T8_9MUSC</name>
<evidence type="ECO:0000256" key="3">
    <source>
        <dbReference type="ARBA" id="ARBA00022448"/>
    </source>
</evidence>
<comment type="similarity">
    <text evidence="2">Belongs to the sodium:neurotransmitter symporter (SNF) (TC 2.A.22) family.</text>
</comment>
<protein>
    <submittedName>
        <fullName evidence="10">Uncharacterized protein</fullName>
    </submittedName>
</protein>
<reference evidence="10" key="2">
    <citation type="submission" date="2020-05" db="UniProtKB">
        <authorList>
            <consortium name="EnsemblMetazoa"/>
        </authorList>
    </citation>
    <scope>IDENTIFICATION</scope>
    <source>
        <strain evidence="10">IAEA</strain>
    </source>
</reference>
<dbReference type="EMBL" id="JXJN01031103">
    <property type="status" value="NOT_ANNOTATED_CDS"/>
    <property type="molecule type" value="Genomic_DNA"/>
</dbReference>
<sequence length="111" mass="12481">MKYTASSIMICRCYPIFLFSVGHLAHEIGTDDIGSVVMGGGGLDFISYLNDIAKFENSLRIFSLLFFLMLFVLGIGCNIRMNLIIQLFNKYPHLSSLLKFIYSGCARKIDP</sequence>
<dbReference type="VEuPathDB" id="VectorBase:GPPI051654"/>
<keyword evidence="3" id="KW-0813">Transport</keyword>
<keyword evidence="8" id="KW-0479">Metal-binding</keyword>
<dbReference type="AlphaFoldDB" id="A0A1B0C7T8"/>
<evidence type="ECO:0000256" key="9">
    <source>
        <dbReference type="SAM" id="Phobius"/>
    </source>
</evidence>